<keyword evidence="7 12" id="KW-0418">Kinase</keyword>
<feature type="domain" description="Carbohydrate kinase PfkB" evidence="13">
    <location>
        <begin position="1"/>
        <end position="295"/>
    </location>
</feature>
<protein>
    <recommendedName>
        <fullName evidence="3 12">Ribokinase</fullName>
        <shortName evidence="12">RK</shortName>
        <ecNumber evidence="2 12">2.7.1.15</ecNumber>
    </recommendedName>
</protein>
<dbReference type="Pfam" id="PF00294">
    <property type="entry name" value="PfkB"/>
    <property type="match status" value="1"/>
</dbReference>
<reference evidence="15" key="1">
    <citation type="submission" date="2023-07" db="EMBL/GenBank/DDBJ databases">
        <title>FDA dAtabase for Regulatory Grade micrObial Sequences (FDA-ARGOS): Supporting development and validation of Infectious Disease Dx tests.</title>
        <authorList>
            <person name="Sproer C."/>
            <person name="Gronow S."/>
            <person name="Severitt S."/>
            <person name="Schroder I."/>
            <person name="Tallon L."/>
            <person name="Sadzewicz L."/>
            <person name="Zhao X."/>
            <person name="Boylan J."/>
            <person name="Ott S."/>
            <person name="Bowen H."/>
            <person name="Vavikolanu K."/>
            <person name="Hazen T."/>
            <person name="Aluvathingal J."/>
            <person name="Nadendla S."/>
            <person name="Lowell S."/>
            <person name="Myers T."/>
            <person name="Yan Y."/>
        </authorList>
    </citation>
    <scope>NUCLEOTIDE SEQUENCE [LARGE SCALE GENOMIC DNA]</scope>
    <source>
        <strain evidence="15">FDAARGOS_1538</strain>
    </source>
</reference>
<gene>
    <name evidence="12 14" type="primary">rbsK</name>
    <name evidence="14" type="ORF">LDJ82_05415</name>
</gene>
<feature type="binding site" evidence="12">
    <location>
        <position position="253"/>
    </location>
    <ligand>
        <name>substrate</name>
    </ligand>
</feature>
<feature type="binding site" evidence="12">
    <location>
        <begin position="221"/>
        <end position="226"/>
    </location>
    <ligand>
        <name>ATP</name>
        <dbReference type="ChEBI" id="CHEBI:30616"/>
    </ligand>
</feature>
<dbReference type="Proteomes" id="UP001198374">
    <property type="component" value="Unassembled WGS sequence"/>
</dbReference>
<evidence type="ECO:0000256" key="5">
    <source>
        <dbReference type="ARBA" id="ARBA00022723"/>
    </source>
</evidence>
<comment type="similarity">
    <text evidence="1">Belongs to the carbohydrate kinase pfkB family.</text>
</comment>
<evidence type="ECO:0000256" key="3">
    <source>
        <dbReference type="ARBA" id="ARBA00016943"/>
    </source>
</evidence>
<feature type="binding site" evidence="12">
    <location>
        <position position="249"/>
    </location>
    <ligand>
        <name>K(+)</name>
        <dbReference type="ChEBI" id="CHEBI:29103"/>
    </ligand>
</feature>
<dbReference type="PROSITE" id="PS00584">
    <property type="entry name" value="PFKB_KINASES_2"/>
    <property type="match status" value="1"/>
</dbReference>
<proteinExistence type="inferred from homology"/>
<dbReference type="HAMAP" id="MF_01987">
    <property type="entry name" value="Ribokinase"/>
    <property type="match status" value="1"/>
</dbReference>
<comment type="caution">
    <text evidence="14">The sequence shown here is derived from an EMBL/GenBank/DDBJ whole genome shotgun (WGS) entry which is preliminary data.</text>
</comment>
<name>A0ABS7YX84_9FIRM</name>
<keyword evidence="10 12" id="KW-0630">Potassium</keyword>
<organism evidence="14 15">
    <name type="scientific">Anaerococcus degeneri</name>
    <dbReference type="NCBI Taxonomy" id="361500"/>
    <lineage>
        <taxon>Bacteria</taxon>
        <taxon>Bacillati</taxon>
        <taxon>Bacillota</taxon>
        <taxon>Tissierellia</taxon>
        <taxon>Tissierellales</taxon>
        <taxon>Peptoniphilaceae</taxon>
        <taxon>Anaerococcus</taxon>
    </lineage>
</organism>
<keyword evidence="11 12" id="KW-0119">Carbohydrate metabolism</keyword>
<dbReference type="InterPro" id="IPR029056">
    <property type="entry name" value="Ribokinase-like"/>
</dbReference>
<comment type="cofactor">
    <cofactor evidence="12">
        <name>Mg(2+)</name>
        <dbReference type="ChEBI" id="CHEBI:18420"/>
    </cofactor>
    <text evidence="12">Requires a divalent cation, most likely magnesium in vivo, as an electrophilic catalyst to aid phosphoryl group transfer. It is the chelate of the metal and the nucleotide that is the actual substrate.</text>
</comment>
<evidence type="ECO:0000256" key="10">
    <source>
        <dbReference type="ARBA" id="ARBA00022958"/>
    </source>
</evidence>
<evidence type="ECO:0000256" key="1">
    <source>
        <dbReference type="ARBA" id="ARBA00005380"/>
    </source>
</evidence>
<evidence type="ECO:0000256" key="2">
    <source>
        <dbReference type="ARBA" id="ARBA00012035"/>
    </source>
</evidence>
<comment type="function">
    <text evidence="12">Catalyzes the phosphorylation of ribose at O-5 in a reaction requiring ATP and magnesium. The resulting D-ribose-5-phosphate can then be used either for sythesis of nucleotides, histidine, and tryptophan, or as a component of the pentose phosphate pathway.</text>
</comment>
<comment type="activity regulation">
    <text evidence="12">Activated by a monovalent cation that binds near, but not in, the active site. The most likely occupant of the site in vivo is potassium. Ion binding induces a conformational change that may alter substrate affinity.</text>
</comment>
<comment type="subcellular location">
    <subcellularLocation>
        <location evidence="12">Cytoplasm</location>
    </subcellularLocation>
</comment>
<dbReference type="Gene3D" id="3.40.1190.20">
    <property type="match status" value="1"/>
</dbReference>
<evidence type="ECO:0000256" key="7">
    <source>
        <dbReference type="ARBA" id="ARBA00022777"/>
    </source>
</evidence>
<evidence type="ECO:0000313" key="14">
    <source>
        <dbReference type="EMBL" id="MCA2096353.1"/>
    </source>
</evidence>
<dbReference type="EC" id="2.7.1.15" evidence="2 12"/>
<feature type="binding site" evidence="12">
    <location>
        <position position="277"/>
    </location>
    <ligand>
        <name>ATP</name>
        <dbReference type="ChEBI" id="CHEBI:30616"/>
    </ligand>
</feature>
<evidence type="ECO:0000256" key="9">
    <source>
        <dbReference type="ARBA" id="ARBA00022842"/>
    </source>
</evidence>
<feature type="binding site" evidence="12">
    <location>
        <position position="185"/>
    </location>
    <ligand>
        <name>ATP</name>
        <dbReference type="ChEBI" id="CHEBI:30616"/>
    </ligand>
</feature>
<comment type="pathway">
    <text evidence="12">Carbohydrate metabolism; D-ribose degradation; D-ribose 5-phosphate from beta-D-ribopyranose: step 2/2.</text>
</comment>
<evidence type="ECO:0000256" key="6">
    <source>
        <dbReference type="ARBA" id="ARBA00022741"/>
    </source>
</evidence>
<feature type="active site" description="Proton acceptor" evidence="12">
    <location>
        <position position="253"/>
    </location>
</feature>
<keyword evidence="4 12" id="KW-0808">Transferase</keyword>
<keyword evidence="6 12" id="KW-0547">Nucleotide-binding</keyword>
<dbReference type="EMBL" id="JAIWIY010000001">
    <property type="protein sequence ID" value="MCA2096353.1"/>
    <property type="molecule type" value="Genomic_DNA"/>
</dbReference>
<comment type="subunit">
    <text evidence="12">Homodimer.</text>
</comment>
<evidence type="ECO:0000256" key="11">
    <source>
        <dbReference type="ARBA" id="ARBA00023277"/>
    </source>
</evidence>
<comment type="similarity">
    <text evidence="12">Belongs to the carbohydrate kinase PfkB family. Ribokinase subfamily.</text>
</comment>
<keyword evidence="8 12" id="KW-0067">ATP-binding</keyword>
<feature type="binding site" evidence="12">
    <location>
        <position position="286"/>
    </location>
    <ligand>
        <name>K(+)</name>
        <dbReference type="ChEBI" id="CHEBI:29103"/>
    </ligand>
</feature>
<comment type="catalytic activity">
    <reaction evidence="12">
        <text>D-ribose + ATP = D-ribose 5-phosphate + ADP + H(+)</text>
        <dbReference type="Rhea" id="RHEA:13697"/>
        <dbReference type="ChEBI" id="CHEBI:15378"/>
        <dbReference type="ChEBI" id="CHEBI:30616"/>
        <dbReference type="ChEBI" id="CHEBI:47013"/>
        <dbReference type="ChEBI" id="CHEBI:78346"/>
        <dbReference type="ChEBI" id="CHEBI:456216"/>
        <dbReference type="EC" id="2.7.1.15"/>
    </reaction>
</comment>
<evidence type="ECO:0000259" key="13">
    <source>
        <dbReference type="Pfam" id="PF00294"/>
    </source>
</evidence>
<feature type="binding site" evidence="12">
    <location>
        <begin position="252"/>
        <end position="253"/>
    </location>
    <ligand>
        <name>ATP</name>
        <dbReference type="ChEBI" id="CHEBI:30616"/>
    </ligand>
</feature>
<evidence type="ECO:0000256" key="4">
    <source>
        <dbReference type="ARBA" id="ARBA00022679"/>
    </source>
</evidence>
<feature type="binding site" evidence="12">
    <location>
        <begin position="11"/>
        <end position="13"/>
    </location>
    <ligand>
        <name>substrate</name>
    </ligand>
</feature>
<feature type="binding site" evidence="12">
    <location>
        <position position="283"/>
    </location>
    <ligand>
        <name>K(+)</name>
        <dbReference type="ChEBI" id="CHEBI:29103"/>
    </ligand>
</feature>
<evidence type="ECO:0000256" key="12">
    <source>
        <dbReference type="HAMAP-Rule" id="MF_01987"/>
    </source>
</evidence>
<dbReference type="GO" id="GO:0004747">
    <property type="term" value="F:ribokinase activity"/>
    <property type="evidence" value="ECO:0007669"/>
    <property type="project" value="UniProtKB-EC"/>
</dbReference>
<accession>A0ABS7YX84</accession>
<dbReference type="SUPFAM" id="SSF53613">
    <property type="entry name" value="Ribokinase-like"/>
    <property type="match status" value="1"/>
</dbReference>
<feature type="binding site" evidence="12">
    <location>
        <begin position="39"/>
        <end position="43"/>
    </location>
    <ligand>
        <name>substrate</name>
    </ligand>
</feature>
<keyword evidence="15" id="KW-1185">Reference proteome</keyword>
<feature type="binding site" evidence="12">
    <location>
        <position position="247"/>
    </location>
    <ligand>
        <name>K(+)</name>
        <dbReference type="ChEBI" id="CHEBI:29103"/>
    </ligand>
</feature>
<feature type="binding site" evidence="12">
    <location>
        <position position="141"/>
    </location>
    <ligand>
        <name>substrate</name>
    </ligand>
</feature>
<comment type="caution">
    <text evidence="12">Lacks conserved residue(s) required for the propagation of feature annotation.</text>
</comment>
<dbReference type="InterPro" id="IPR002173">
    <property type="entry name" value="Carboh/pur_kinase_PfkB_CS"/>
</dbReference>
<keyword evidence="5 12" id="KW-0479">Metal-binding</keyword>
<keyword evidence="12" id="KW-0963">Cytoplasm</keyword>
<dbReference type="InterPro" id="IPR011877">
    <property type="entry name" value="Ribokinase"/>
</dbReference>
<dbReference type="InterPro" id="IPR011611">
    <property type="entry name" value="PfkB_dom"/>
</dbReference>
<dbReference type="PANTHER" id="PTHR10584">
    <property type="entry name" value="SUGAR KINASE"/>
    <property type="match status" value="1"/>
</dbReference>
<sequence>MSKVVVFGSFVVDLMARSPHLPSRSETVKGSYFQMGAGGKGFNQGVACHKVGADMTMVTKLGNDSFKDVCLNSMEELDMSKDYILISEEKPTGIALIMVDENTGDNQITVVPSACNDIKIEEVNSLENLIKEAEYILLQYEVNQDANERIKELALKNNTKVIVNTAPYVEVDDDFYKNLYMVTPNEVEAEAVTGIKVDNLENLKKAASIFREKGVENVLITLGTNGVFVSDGNKEEIIDSFKVKTVDTTGAGDAFNGGFLAALSEGKDIWQAAVFANAVAALSVQKLGTTPAMPSREEVDKFLEERTN</sequence>
<dbReference type="RefSeq" id="WP_209774920.1">
    <property type="nucleotide sequence ID" value="NZ_JAGGLO010000011.1"/>
</dbReference>
<dbReference type="PRINTS" id="PR00990">
    <property type="entry name" value="RIBOKINASE"/>
</dbReference>
<evidence type="ECO:0000256" key="8">
    <source>
        <dbReference type="ARBA" id="ARBA00022840"/>
    </source>
</evidence>
<dbReference type="NCBIfam" id="TIGR02152">
    <property type="entry name" value="D_ribokin_bact"/>
    <property type="match status" value="1"/>
</dbReference>
<dbReference type="InterPro" id="IPR002139">
    <property type="entry name" value="Ribo/fructo_kinase"/>
</dbReference>
<evidence type="ECO:0000313" key="15">
    <source>
        <dbReference type="Proteomes" id="UP001198374"/>
    </source>
</evidence>
<keyword evidence="9 12" id="KW-0460">Magnesium</keyword>
<feature type="binding site" evidence="12">
    <location>
        <position position="288"/>
    </location>
    <ligand>
        <name>K(+)</name>
        <dbReference type="ChEBI" id="CHEBI:29103"/>
    </ligand>
</feature>
<dbReference type="CDD" id="cd01174">
    <property type="entry name" value="ribokinase"/>
    <property type="match status" value="1"/>
</dbReference>
<dbReference type="PANTHER" id="PTHR10584:SF166">
    <property type="entry name" value="RIBOKINASE"/>
    <property type="match status" value="1"/>
</dbReference>